<feature type="region of interest" description="Disordered" evidence="1">
    <location>
        <begin position="54"/>
        <end position="74"/>
    </location>
</feature>
<dbReference type="HOGENOM" id="CLU_2691087_0_0_1"/>
<reference evidence="3" key="1">
    <citation type="journal article" date="2013" name="Science">
        <title>The Amborella genome and the evolution of flowering plants.</title>
        <authorList>
            <consortium name="Amborella Genome Project"/>
        </authorList>
    </citation>
    <scope>NUCLEOTIDE SEQUENCE [LARGE SCALE GENOMIC DNA]</scope>
</reference>
<keyword evidence="3" id="KW-1185">Reference proteome</keyword>
<dbReference type="Gramene" id="ERM98370">
    <property type="protein sequence ID" value="ERM98370"/>
    <property type="gene ID" value="AMTR_s00072p00015880"/>
</dbReference>
<sequence>MGRPGVRDSREIATAHKTSQTNHWIRYEIPPKRLKPSHEPVAASNQWVHGIRAVPGQRQGGPNPCLLPPTPHLP</sequence>
<name>W1NTD4_AMBTC</name>
<dbReference type="AlphaFoldDB" id="W1NTD4"/>
<protein>
    <submittedName>
        <fullName evidence="2">Uncharacterized protein</fullName>
    </submittedName>
</protein>
<dbReference type="EMBL" id="KI395332">
    <property type="protein sequence ID" value="ERM98370.1"/>
    <property type="molecule type" value="Genomic_DNA"/>
</dbReference>
<evidence type="ECO:0000313" key="2">
    <source>
        <dbReference type="EMBL" id="ERM98370.1"/>
    </source>
</evidence>
<gene>
    <name evidence="2" type="ORF">AMTR_s00072p00015880</name>
</gene>
<accession>W1NTD4</accession>
<evidence type="ECO:0000313" key="3">
    <source>
        <dbReference type="Proteomes" id="UP000017836"/>
    </source>
</evidence>
<proteinExistence type="predicted"/>
<dbReference type="Proteomes" id="UP000017836">
    <property type="component" value="Unassembled WGS sequence"/>
</dbReference>
<evidence type="ECO:0000256" key="1">
    <source>
        <dbReference type="SAM" id="MobiDB-lite"/>
    </source>
</evidence>
<feature type="compositionally biased region" description="Pro residues" evidence="1">
    <location>
        <begin position="65"/>
        <end position="74"/>
    </location>
</feature>
<organism evidence="2 3">
    <name type="scientific">Amborella trichopoda</name>
    <dbReference type="NCBI Taxonomy" id="13333"/>
    <lineage>
        <taxon>Eukaryota</taxon>
        <taxon>Viridiplantae</taxon>
        <taxon>Streptophyta</taxon>
        <taxon>Embryophyta</taxon>
        <taxon>Tracheophyta</taxon>
        <taxon>Spermatophyta</taxon>
        <taxon>Magnoliopsida</taxon>
        <taxon>Amborellales</taxon>
        <taxon>Amborellaceae</taxon>
        <taxon>Amborella</taxon>
    </lineage>
</organism>